<dbReference type="Pfam" id="PF08309">
    <property type="entry name" value="LVIVD"/>
    <property type="match status" value="4"/>
</dbReference>
<dbReference type="EMBL" id="JAQMUH010000194">
    <property type="protein sequence ID" value="MDB9541500.1"/>
    <property type="molecule type" value="Genomic_DNA"/>
</dbReference>
<evidence type="ECO:0008006" key="3">
    <source>
        <dbReference type="Google" id="ProtNLM"/>
    </source>
</evidence>
<proteinExistence type="predicted"/>
<dbReference type="Proteomes" id="UP001212499">
    <property type="component" value="Unassembled WGS sequence"/>
</dbReference>
<evidence type="ECO:0000313" key="2">
    <source>
        <dbReference type="Proteomes" id="UP001212499"/>
    </source>
</evidence>
<sequence>MSIVPITSNDNFVNAIIINRNIITGSNVGFTGEIGEPAQQGVINSAWWSWTAPATANRVIIDTIGSDFDTVLSVFTGDTVDGLTLVAQNDDLGVNYSEQSRVSFNITPGTTYYLAVDGYGSETGNITLNVFPFSNYNTSGSAYDVEVVGNYAYVADGNGGLQIIDISDPANPTRTGGYNTSGLAYGVQVVGNYAYVAGYGTGLQIIDISNPATPTRTGVYDTSGSASDVQVVGNYAYVAGTYGRLQIIDISKPAKPTPTGGYYTSGGASDVQVVGNYAYVAGTYGAG</sequence>
<dbReference type="InterPro" id="IPR052956">
    <property type="entry name" value="Mesenchyme-surface_protein"/>
</dbReference>
<dbReference type="PANTHER" id="PTHR46928">
    <property type="entry name" value="MESENCHYME-SPECIFIC CELL SURFACE GLYCOPROTEIN"/>
    <property type="match status" value="1"/>
</dbReference>
<dbReference type="SUPFAM" id="SSF50969">
    <property type="entry name" value="YVTN repeat-like/Quinoprotein amine dehydrogenase"/>
    <property type="match status" value="1"/>
</dbReference>
<dbReference type="InterPro" id="IPR013211">
    <property type="entry name" value="LVIVD"/>
</dbReference>
<reference evidence="1 2" key="1">
    <citation type="submission" date="2023-01" db="EMBL/GenBank/DDBJ databases">
        <title>Genomes from the Australian National Cyanobacteria Reference Collection.</title>
        <authorList>
            <person name="Willis A."/>
            <person name="Lee E.M.F."/>
        </authorList>
    </citation>
    <scope>NUCLEOTIDE SEQUENCE [LARGE SCALE GENOMIC DNA]</scope>
    <source>
        <strain evidence="1 2">CS-1033</strain>
    </source>
</reference>
<gene>
    <name evidence="1" type="ORF">PN457_17860</name>
</gene>
<dbReference type="Gene3D" id="2.60.120.380">
    <property type="match status" value="1"/>
</dbReference>
<keyword evidence="2" id="KW-1185">Reference proteome</keyword>
<dbReference type="PANTHER" id="PTHR46928:SF1">
    <property type="entry name" value="MESENCHYME-SPECIFIC CELL SURFACE GLYCOPROTEIN"/>
    <property type="match status" value="1"/>
</dbReference>
<organism evidence="1 2">
    <name type="scientific">Anabaenopsis arnoldii</name>
    <dbReference type="NCBI Taxonomy" id="2152938"/>
    <lineage>
        <taxon>Bacteria</taxon>
        <taxon>Bacillati</taxon>
        <taxon>Cyanobacteriota</taxon>
        <taxon>Cyanophyceae</taxon>
        <taxon>Nostocales</taxon>
        <taxon>Nodulariaceae</taxon>
        <taxon>Anabaenopsis</taxon>
    </lineage>
</organism>
<evidence type="ECO:0000313" key="1">
    <source>
        <dbReference type="EMBL" id="MDB9541500.1"/>
    </source>
</evidence>
<dbReference type="InterPro" id="IPR011044">
    <property type="entry name" value="Quino_amine_DH_bsu"/>
</dbReference>
<protein>
    <recommendedName>
        <fullName evidence="3">LVIVD repeat protein</fullName>
    </recommendedName>
</protein>
<comment type="caution">
    <text evidence="1">The sequence shown here is derived from an EMBL/GenBank/DDBJ whole genome shotgun (WGS) entry which is preliminary data.</text>
</comment>
<name>A0ABT5AW23_9CYAN</name>
<accession>A0ABT5AW23</accession>
<feature type="non-terminal residue" evidence="1">
    <location>
        <position position="287"/>
    </location>
</feature>
<dbReference type="RefSeq" id="WP_417006619.1">
    <property type="nucleotide sequence ID" value="NZ_JANQDP010000005.1"/>
</dbReference>